<sequence>MVLKRKRGDNFVPWTSSSQEQPQTSAQTGVNATDPVLPPEKRTRSNPPRSKRPIPSESAAAPAPKAKAALPKKTRAPRTKKAPVAVPPPVAVPGPSSSQASAPTPKPAPSRRGRKKAASSEPSGSQPKPEKRLAQFKPHCPQNILDRLARVRSQRIFMIDRERNGNELKEKFTILGSTNNVYTVTIEHLPQCNCPDAVKGNHCKHILFVFTKVLQVSQDSGLWYQKALLTSELEKIFAEAPLAPNSMAHTHIRDAYARATGKAPAAAAPADAGPSNKRIPGPDDDCPICYDGMHGTAEASLVFCEECGNALHKECFGEWQKTARHTGKELTCVWCRAKWVVAPAPGEVGAKRVPGGYLNLGTAAGGSPGRDTSTYYHGPRRGQRYYGFQAYDDY</sequence>
<dbReference type="SUPFAM" id="SSF57850">
    <property type="entry name" value="RING/U-box"/>
    <property type="match status" value="1"/>
</dbReference>
<dbReference type="PANTHER" id="PTHR21540">
    <property type="entry name" value="RING FINGER AND SWIM DOMAIN-CONTAINING PROTEIN 2"/>
    <property type="match status" value="1"/>
</dbReference>
<protein>
    <submittedName>
        <fullName evidence="5">Uncharacterized protein</fullName>
    </submittedName>
</protein>
<evidence type="ECO:0000256" key="1">
    <source>
        <dbReference type="PROSITE-ProRule" id="PRU00175"/>
    </source>
</evidence>
<dbReference type="Proteomes" id="UP000467700">
    <property type="component" value="Unassembled WGS sequence"/>
</dbReference>
<dbReference type="Gene3D" id="3.30.40.10">
    <property type="entry name" value="Zinc/RING finger domain, C3HC4 (zinc finger)"/>
    <property type="match status" value="1"/>
</dbReference>
<evidence type="ECO:0000259" key="3">
    <source>
        <dbReference type="PROSITE" id="PS50089"/>
    </source>
</evidence>
<dbReference type="PROSITE" id="PS50966">
    <property type="entry name" value="ZF_SWIM"/>
    <property type="match status" value="1"/>
</dbReference>
<evidence type="ECO:0000313" key="5">
    <source>
        <dbReference type="EMBL" id="CAA7271149.1"/>
    </source>
</evidence>
<keyword evidence="1" id="KW-0862">Zinc</keyword>
<keyword evidence="6" id="KW-1185">Reference proteome</keyword>
<dbReference type="AlphaFoldDB" id="A0A8S0WCY8"/>
<feature type="compositionally biased region" description="Polar residues" evidence="2">
    <location>
        <begin position="13"/>
        <end position="31"/>
    </location>
</feature>
<dbReference type="InterPro" id="IPR007527">
    <property type="entry name" value="Znf_SWIM"/>
</dbReference>
<dbReference type="InterPro" id="IPR001841">
    <property type="entry name" value="Znf_RING"/>
</dbReference>
<dbReference type="GO" id="GO:0008270">
    <property type="term" value="F:zinc ion binding"/>
    <property type="evidence" value="ECO:0007669"/>
    <property type="project" value="UniProtKB-KW"/>
</dbReference>
<dbReference type="PANTHER" id="PTHR21540:SF0">
    <property type="entry name" value="PHD FAMILY PROTEIN"/>
    <property type="match status" value="1"/>
</dbReference>
<dbReference type="InterPro" id="IPR039903">
    <property type="entry name" value="Zswim2"/>
</dbReference>
<evidence type="ECO:0000259" key="4">
    <source>
        <dbReference type="PROSITE" id="PS50966"/>
    </source>
</evidence>
<dbReference type="EMBL" id="CACVBS010000101">
    <property type="protein sequence ID" value="CAA7271149.1"/>
    <property type="molecule type" value="Genomic_DNA"/>
</dbReference>
<proteinExistence type="predicted"/>
<gene>
    <name evidence="5" type="ORF">AAE3_LOCUS13409</name>
</gene>
<evidence type="ECO:0000313" key="6">
    <source>
        <dbReference type="Proteomes" id="UP000467700"/>
    </source>
</evidence>
<evidence type="ECO:0000256" key="2">
    <source>
        <dbReference type="SAM" id="MobiDB-lite"/>
    </source>
</evidence>
<comment type="caution">
    <text evidence="5">The sequence shown here is derived from an EMBL/GenBank/DDBJ whole genome shotgun (WGS) entry which is preliminary data.</text>
</comment>
<name>A0A8S0WCY8_CYCAE</name>
<feature type="domain" description="RING-type" evidence="3">
    <location>
        <begin position="286"/>
        <end position="336"/>
    </location>
</feature>
<dbReference type="GO" id="GO:0061630">
    <property type="term" value="F:ubiquitin protein ligase activity"/>
    <property type="evidence" value="ECO:0007669"/>
    <property type="project" value="InterPro"/>
</dbReference>
<dbReference type="PROSITE" id="PS50089">
    <property type="entry name" value="ZF_RING_2"/>
    <property type="match status" value="1"/>
</dbReference>
<keyword evidence="1" id="KW-0863">Zinc-finger</keyword>
<feature type="compositionally biased region" description="Low complexity" evidence="2">
    <location>
        <begin position="93"/>
        <end position="103"/>
    </location>
</feature>
<reference evidence="5 6" key="1">
    <citation type="submission" date="2020-01" db="EMBL/GenBank/DDBJ databases">
        <authorList>
            <person name="Gupta K D."/>
        </authorList>
    </citation>
    <scope>NUCLEOTIDE SEQUENCE [LARGE SCALE GENOMIC DNA]</scope>
</reference>
<keyword evidence="1" id="KW-0479">Metal-binding</keyword>
<feature type="region of interest" description="Disordered" evidence="2">
    <location>
        <begin position="1"/>
        <end position="139"/>
    </location>
</feature>
<organism evidence="5 6">
    <name type="scientific">Cyclocybe aegerita</name>
    <name type="common">Black poplar mushroom</name>
    <name type="synonym">Agrocybe aegerita</name>
    <dbReference type="NCBI Taxonomy" id="1973307"/>
    <lineage>
        <taxon>Eukaryota</taxon>
        <taxon>Fungi</taxon>
        <taxon>Dikarya</taxon>
        <taxon>Basidiomycota</taxon>
        <taxon>Agaricomycotina</taxon>
        <taxon>Agaricomycetes</taxon>
        <taxon>Agaricomycetidae</taxon>
        <taxon>Agaricales</taxon>
        <taxon>Agaricineae</taxon>
        <taxon>Bolbitiaceae</taxon>
        <taxon>Cyclocybe</taxon>
    </lineage>
</organism>
<dbReference type="InterPro" id="IPR013083">
    <property type="entry name" value="Znf_RING/FYVE/PHD"/>
</dbReference>
<feature type="domain" description="SWIM-type" evidence="4">
    <location>
        <begin position="182"/>
        <end position="214"/>
    </location>
</feature>
<feature type="compositionally biased region" description="Basic residues" evidence="2">
    <location>
        <begin position="70"/>
        <end position="81"/>
    </location>
</feature>
<dbReference type="CDD" id="cd16494">
    <property type="entry name" value="RING-CH-C4HC3_ZSWM2"/>
    <property type="match status" value="1"/>
</dbReference>
<accession>A0A8S0WCY8</accession>
<feature type="compositionally biased region" description="Low complexity" evidence="2">
    <location>
        <begin position="59"/>
        <end position="69"/>
    </location>
</feature>
<dbReference type="OrthoDB" id="2122982at2759"/>